<gene>
    <name evidence="2" type="ORF">PBAH0796_LOCUS19019</name>
</gene>
<dbReference type="EMBL" id="HBEG01031117">
    <property type="protein sequence ID" value="CAD8368728.1"/>
    <property type="molecule type" value="Transcribed_RNA"/>
</dbReference>
<protein>
    <submittedName>
        <fullName evidence="2">Uncharacterized protein</fullName>
    </submittedName>
</protein>
<dbReference type="AlphaFoldDB" id="A0A7S0FL85"/>
<proteinExistence type="predicted"/>
<organism evidence="2">
    <name type="scientific">Pyrodinium bahamense</name>
    <dbReference type="NCBI Taxonomy" id="73915"/>
    <lineage>
        <taxon>Eukaryota</taxon>
        <taxon>Sar</taxon>
        <taxon>Alveolata</taxon>
        <taxon>Dinophyceae</taxon>
        <taxon>Gonyaulacales</taxon>
        <taxon>Pyrocystaceae</taxon>
        <taxon>Pyrodinium</taxon>
    </lineage>
</organism>
<name>A0A7S0FL85_9DINO</name>
<evidence type="ECO:0000256" key="1">
    <source>
        <dbReference type="SAM" id="MobiDB-lite"/>
    </source>
</evidence>
<feature type="region of interest" description="Disordered" evidence="1">
    <location>
        <begin position="222"/>
        <end position="251"/>
    </location>
</feature>
<sequence>MWCCCIQASLSNWNACAHGRTSGFSPRRRFTLESRESACSPAHGLCCQTLQMTASPGQAEARQRELGVGQPLQRLGVRTGHVAADAALKPQPLGASYKKQRHTHRRPALDTGIWPSLRAVPEPWVDCEEEVSSVGSSWLDIEGAAEESEGEDHAILVSAPAVGGLAQGATCLCSWASRVGASAGQGNPEVRLWALGAAMPPICRRGPITRLRTAALVPAQAPRPPVPCRAWGPSGGQQARQHQDAGCDRQE</sequence>
<accession>A0A7S0FL85</accession>
<reference evidence="2" key="1">
    <citation type="submission" date="2021-01" db="EMBL/GenBank/DDBJ databases">
        <authorList>
            <person name="Corre E."/>
            <person name="Pelletier E."/>
            <person name="Niang G."/>
            <person name="Scheremetjew M."/>
            <person name="Finn R."/>
            <person name="Kale V."/>
            <person name="Holt S."/>
            <person name="Cochrane G."/>
            <person name="Meng A."/>
            <person name="Brown T."/>
            <person name="Cohen L."/>
        </authorList>
    </citation>
    <scope>NUCLEOTIDE SEQUENCE</scope>
    <source>
        <strain evidence="2">Pbaha01</strain>
    </source>
</reference>
<evidence type="ECO:0000313" key="2">
    <source>
        <dbReference type="EMBL" id="CAD8368728.1"/>
    </source>
</evidence>
<feature type="compositionally biased region" description="Basic and acidic residues" evidence="1">
    <location>
        <begin position="241"/>
        <end position="251"/>
    </location>
</feature>